<evidence type="ECO:0000259" key="3">
    <source>
        <dbReference type="PROSITE" id="PS50110"/>
    </source>
</evidence>
<keyword evidence="1 2" id="KW-0597">Phosphoprotein</keyword>
<name>A0AAW7XBQ4_9GAMM</name>
<feature type="domain" description="Response regulatory" evidence="3">
    <location>
        <begin position="4"/>
        <end position="122"/>
    </location>
</feature>
<dbReference type="AlphaFoldDB" id="A0AAW7XBQ4"/>
<dbReference type="Gene3D" id="3.40.50.2300">
    <property type="match status" value="1"/>
</dbReference>
<evidence type="ECO:0000313" key="4">
    <source>
        <dbReference type="EMBL" id="MDO6423799.1"/>
    </source>
</evidence>
<sequence length="283" mass="30757">MALRILVVDDAGFVRDTIKRSLRQMLPQCEIKEAVDGRKAVSLLKAGKYDIILSDWEMPEMSGDELLAWVREQPALEKTPFIMITSRGDRDNVITAVKGGVNDYITKPFTPDELQRKVAKQLKRLGYTSSRTSAQIAAQDSAALLTGGAKKAQIQKPRVIRDAAGFGKPTAKAANPAAATFKGRAFIRFAGVTNACECAVKDLSLQALSGAIMRPEHNLSLFDQAVVDLENEQGEAVARLNGYIHTLQSLQPVPTATGIKIIIRFVDDDPAKLEALSLILAGK</sequence>
<dbReference type="Pfam" id="PF00072">
    <property type="entry name" value="Response_reg"/>
    <property type="match status" value="1"/>
</dbReference>
<feature type="modified residue" description="4-aspartylphosphate" evidence="2">
    <location>
        <position position="55"/>
    </location>
</feature>
<dbReference type="PROSITE" id="PS50110">
    <property type="entry name" value="RESPONSE_REGULATORY"/>
    <property type="match status" value="1"/>
</dbReference>
<evidence type="ECO:0000256" key="2">
    <source>
        <dbReference type="PROSITE-ProRule" id="PRU00169"/>
    </source>
</evidence>
<comment type="caution">
    <text evidence="4">The sequence shown here is derived from an EMBL/GenBank/DDBJ whole genome shotgun (WGS) entry which is preliminary data.</text>
</comment>
<evidence type="ECO:0000313" key="5">
    <source>
        <dbReference type="Proteomes" id="UP001169760"/>
    </source>
</evidence>
<dbReference type="SMART" id="SM00448">
    <property type="entry name" value="REC"/>
    <property type="match status" value="1"/>
</dbReference>
<dbReference type="PANTHER" id="PTHR44591">
    <property type="entry name" value="STRESS RESPONSE REGULATOR PROTEIN 1"/>
    <property type="match status" value="1"/>
</dbReference>
<dbReference type="InterPro" id="IPR011006">
    <property type="entry name" value="CheY-like_superfamily"/>
</dbReference>
<dbReference type="RefSeq" id="WP_303493360.1">
    <property type="nucleotide sequence ID" value="NZ_JAUOPB010000011.1"/>
</dbReference>
<dbReference type="EMBL" id="JAUOPB010000011">
    <property type="protein sequence ID" value="MDO6423799.1"/>
    <property type="molecule type" value="Genomic_DNA"/>
</dbReference>
<dbReference type="SUPFAM" id="SSF52172">
    <property type="entry name" value="CheY-like"/>
    <property type="match status" value="1"/>
</dbReference>
<protein>
    <submittedName>
        <fullName evidence="4">Response regulator</fullName>
    </submittedName>
</protein>
<dbReference type="InterPro" id="IPR001789">
    <property type="entry name" value="Sig_transdc_resp-reg_receiver"/>
</dbReference>
<proteinExistence type="predicted"/>
<organism evidence="4 5">
    <name type="scientific">Saccharophagus degradans</name>
    <dbReference type="NCBI Taxonomy" id="86304"/>
    <lineage>
        <taxon>Bacteria</taxon>
        <taxon>Pseudomonadati</taxon>
        <taxon>Pseudomonadota</taxon>
        <taxon>Gammaproteobacteria</taxon>
        <taxon>Cellvibrionales</taxon>
        <taxon>Cellvibrionaceae</taxon>
        <taxon>Saccharophagus</taxon>
    </lineage>
</organism>
<dbReference type="InterPro" id="IPR050595">
    <property type="entry name" value="Bact_response_regulator"/>
</dbReference>
<dbReference type="PANTHER" id="PTHR44591:SF3">
    <property type="entry name" value="RESPONSE REGULATORY DOMAIN-CONTAINING PROTEIN"/>
    <property type="match status" value="1"/>
</dbReference>
<gene>
    <name evidence="4" type="ORF">Q4521_15050</name>
</gene>
<reference evidence="4" key="1">
    <citation type="submission" date="2023-07" db="EMBL/GenBank/DDBJ databases">
        <title>Genome content predicts the carbon catabolic preferences of heterotrophic bacteria.</title>
        <authorList>
            <person name="Gralka M."/>
        </authorList>
    </citation>
    <scope>NUCLEOTIDE SEQUENCE</scope>
    <source>
        <strain evidence="4">I3M17_2</strain>
    </source>
</reference>
<evidence type="ECO:0000256" key="1">
    <source>
        <dbReference type="ARBA" id="ARBA00022553"/>
    </source>
</evidence>
<dbReference type="Proteomes" id="UP001169760">
    <property type="component" value="Unassembled WGS sequence"/>
</dbReference>
<accession>A0AAW7XBQ4</accession>
<dbReference type="GO" id="GO:0000160">
    <property type="term" value="P:phosphorelay signal transduction system"/>
    <property type="evidence" value="ECO:0007669"/>
    <property type="project" value="InterPro"/>
</dbReference>